<dbReference type="Proteomes" id="UP000253495">
    <property type="component" value="Unassembled WGS sequence"/>
</dbReference>
<keyword evidence="2" id="KW-0378">Hydrolase</keyword>
<dbReference type="Pfam" id="PF00326">
    <property type="entry name" value="Peptidase_S9"/>
    <property type="match status" value="1"/>
</dbReference>
<reference evidence="4 5" key="1">
    <citation type="submission" date="2018-07" db="EMBL/GenBank/DDBJ databases">
        <title>Genomic Encyclopedia of Type Strains, Phase III (KMG-III): the genomes of soil and plant-associated and newly described type strains.</title>
        <authorList>
            <person name="Whitman W."/>
        </authorList>
    </citation>
    <scope>NUCLEOTIDE SEQUENCE [LARGE SCALE GENOMIC DNA]</scope>
    <source>
        <strain evidence="4 5">CECT 8575</strain>
    </source>
</reference>
<keyword evidence="4" id="KW-0645">Protease</keyword>
<protein>
    <submittedName>
        <fullName evidence="4">Dipeptidyl aminopeptidase/acylaminoacyl peptidase</fullName>
    </submittedName>
</protein>
<keyword evidence="4" id="KW-0031">Aminopeptidase</keyword>
<dbReference type="PANTHER" id="PTHR42776">
    <property type="entry name" value="SERINE PEPTIDASE S9 FAMILY MEMBER"/>
    <property type="match status" value="1"/>
</dbReference>
<dbReference type="RefSeq" id="WP_114454112.1">
    <property type="nucleotide sequence ID" value="NZ_QPJC01000011.1"/>
</dbReference>
<sequence>MITESDSDEPPVDPFSDLDAYVALPRVEGLWLSPDGRRVVVGVATPDRKKTRYTTALWEVDPDGVRSARRLTRSARGESAAAFTPSGDLLFLSERPDPDGGPDGAAATTALWLQRADGGDAKVVACPPGGVRGVVVSETGTVVIGSPMMPAAADEYGDKEVRARRTESAVSAILHEQYPVRHWDHDLGPDRIRLLAADLSEEVTAGEALLDLRDLTGHVGHALSDECTWDVTPDGNTVITMWAVDEPAGSQRYTLVAIDVATGKRRTLADAADHEYDSPRVSPDGTRVAVQVRRRPTPHEPDDYRLGIVPVAGGGVEALASEWDRRPHSPQWTPSGEALIVAADDHGHSPLWRVDADTGQVTRLTHGGAFSDVRVSPDGRRVHALRSAIDSPPTPVRVALDGSAVTGLPDPVEALGTTIGLPGRLEEVTTTAADGTQLRAWLSLPHDAGTDSPAPLLLWIHGGPLFSANAWSWRWNPWVAVARGYAVLQPDFALSTGYGIDFIRRGWGAWGDVPYTDLMSMTEATQNRDDIDSDRTAAMGGSFGGYMANWVAGHTDRFAAIVTHASIWALDQFLATTDGSHESGREMTPEMAEAHSPHHFADAITTPMLVVHGDKDYRVPIGEGLRLWWDLSSRSKTEDGSTPHKFLFFPDENHWVLAPNHAKVWYSTIFAFLAHHLHGEEWQPPSLLG</sequence>
<accession>A0A368VGU3</accession>
<dbReference type="GO" id="GO:0004177">
    <property type="term" value="F:aminopeptidase activity"/>
    <property type="evidence" value="ECO:0007669"/>
    <property type="project" value="UniProtKB-KW"/>
</dbReference>
<dbReference type="InterPro" id="IPR001375">
    <property type="entry name" value="Peptidase_S9_cat"/>
</dbReference>
<dbReference type="Gene3D" id="2.120.10.30">
    <property type="entry name" value="TolB, C-terminal domain"/>
    <property type="match status" value="2"/>
</dbReference>
<dbReference type="AlphaFoldDB" id="A0A368VGU3"/>
<dbReference type="GO" id="GO:0006508">
    <property type="term" value="P:proteolysis"/>
    <property type="evidence" value="ECO:0007669"/>
    <property type="project" value="InterPro"/>
</dbReference>
<gene>
    <name evidence="4" type="ORF">DFQ14_11146</name>
</gene>
<keyword evidence="1" id="KW-0732">Signal</keyword>
<evidence type="ECO:0000313" key="5">
    <source>
        <dbReference type="Proteomes" id="UP000253495"/>
    </source>
</evidence>
<proteinExistence type="predicted"/>
<dbReference type="Gene3D" id="3.40.50.1820">
    <property type="entry name" value="alpha/beta hydrolase"/>
    <property type="match status" value="1"/>
</dbReference>
<evidence type="ECO:0000256" key="1">
    <source>
        <dbReference type="ARBA" id="ARBA00022729"/>
    </source>
</evidence>
<evidence type="ECO:0000256" key="2">
    <source>
        <dbReference type="ARBA" id="ARBA00022801"/>
    </source>
</evidence>
<dbReference type="SUPFAM" id="SSF53474">
    <property type="entry name" value="alpha/beta-Hydrolases"/>
    <property type="match status" value="1"/>
</dbReference>
<keyword evidence="5" id="KW-1185">Reference proteome</keyword>
<dbReference type="GO" id="GO:0004252">
    <property type="term" value="F:serine-type endopeptidase activity"/>
    <property type="evidence" value="ECO:0007669"/>
    <property type="project" value="TreeGrafter"/>
</dbReference>
<dbReference type="InterPro" id="IPR011042">
    <property type="entry name" value="6-blade_b-propeller_TolB-like"/>
</dbReference>
<comment type="caution">
    <text evidence="4">The sequence shown here is derived from an EMBL/GenBank/DDBJ whole genome shotgun (WGS) entry which is preliminary data.</text>
</comment>
<evidence type="ECO:0000313" key="4">
    <source>
        <dbReference type="EMBL" id="RCW40397.1"/>
    </source>
</evidence>
<dbReference type="PANTHER" id="PTHR42776:SF13">
    <property type="entry name" value="DIPEPTIDYL-PEPTIDASE 5"/>
    <property type="match status" value="1"/>
</dbReference>
<organism evidence="4 5">
    <name type="scientific">Halopolyspora algeriensis</name>
    <dbReference type="NCBI Taxonomy" id="1500506"/>
    <lineage>
        <taxon>Bacteria</taxon>
        <taxon>Bacillati</taxon>
        <taxon>Actinomycetota</taxon>
        <taxon>Actinomycetes</taxon>
        <taxon>Actinomycetes incertae sedis</taxon>
        <taxon>Halopolyspora</taxon>
    </lineage>
</organism>
<dbReference type="InterPro" id="IPR029058">
    <property type="entry name" value="AB_hydrolase_fold"/>
</dbReference>
<dbReference type="EMBL" id="QPJC01000011">
    <property type="protein sequence ID" value="RCW40397.1"/>
    <property type="molecule type" value="Genomic_DNA"/>
</dbReference>
<dbReference type="OrthoDB" id="3325701at2"/>
<name>A0A368VGU3_9ACTN</name>
<dbReference type="SUPFAM" id="SSF82171">
    <property type="entry name" value="DPP6 N-terminal domain-like"/>
    <property type="match status" value="1"/>
</dbReference>
<feature type="domain" description="Peptidase S9 prolyl oligopeptidase catalytic" evidence="3">
    <location>
        <begin position="471"/>
        <end position="678"/>
    </location>
</feature>
<evidence type="ECO:0000259" key="3">
    <source>
        <dbReference type="Pfam" id="PF00326"/>
    </source>
</evidence>